<organism evidence="2 3">
    <name type="scientific">Litorilinea aerophila</name>
    <dbReference type="NCBI Taxonomy" id="1204385"/>
    <lineage>
        <taxon>Bacteria</taxon>
        <taxon>Bacillati</taxon>
        <taxon>Chloroflexota</taxon>
        <taxon>Caldilineae</taxon>
        <taxon>Caldilineales</taxon>
        <taxon>Caldilineaceae</taxon>
        <taxon>Litorilinea</taxon>
    </lineage>
</organism>
<evidence type="ECO:0000313" key="3">
    <source>
        <dbReference type="Proteomes" id="UP000317371"/>
    </source>
</evidence>
<proteinExistence type="predicted"/>
<dbReference type="EMBL" id="VIGC01000009">
    <property type="protein sequence ID" value="TQE96207.1"/>
    <property type="molecule type" value="Genomic_DNA"/>
</dbReference>
<accession>A0A540VHF9</accession>
<name>A0A540VHF9_9CHLR</name>
<gene>
    <name evidence="2" type="ORF">FKZ61_09005</name>
</gene>
<feature type="compositionally biased region" description="Basic and acidic residues" evidence="1">
    <location>
        <begin position="20"/>
        <end position="35"/>
    </location>
</feature>
<evidence type="ECO:0000256" key="1">
    <source>
        <dbReference type="SAM" id="MobiDB-lite"/>
    </source>
</evidence>
<evidence type="ECO:0000313" key="2">
    <source>
        <dbReference type="EMBL" id="TQE96207.1"/>
    </source>
</evidence>
<dbReference type="InParanoid" id="A0A540VHF9"/>
<sequence>MNSRNEGHLNAKRGATSQERSPDQERPPYEPPRLRTYTEEELLNELGPAQTGGYINPFGEDIL</sequence>
<dbReference type="Proteomes" id="UP000317371">
    <property type="component" value="Unassembled WGS sequence"/>
</dbReference>
<feature type="region of interest" description="Disordered" evidence="1">
    <location>
        <begin position="1"/>
        <end position="35"/>
    </location>
</feature>
<protein>
    <submittedName>
        <fullName evidence="2">Uncharacterized protein</fullName>
    </submittedName>
</protein>
<reference evidence="2 3" key="1">
    <citation type="submission" date="2019-06" db="EMBL/GenBank/DDBJ databases">
        <title>Genome sequence of Litorilinea aerophila BAA-2444.</title>
        <authorList>
            <person name="Maclea K.S."/>
            <person name="Maurais E.G."/>
            <person name="Iannazzi L.C."/>
        </authorList>
    </citation>
    <scope>NUCLEOTIDE SEQUENCE [LARGE SCALE GENOMIC DNA]</scope>
    <source>
        <strain evidence="2 3">ATCC BAA-2444</strain>
    </source>
</reference>
<dbReference type="AlphaFoldDB" id="A0A540VHF9"/>
<comment type="caution">
    <text evidence="2">The sequence shown here is derived from an EMBL/GenBank/DDBJ whole genome shotgun (WGS) entry which is preliminary data.</text>
</comment>
<dbReference type="RefSeq" id="WP_141609760.1">
    <property type="nucleotide sequence ID" value="NZ_VIGC02000009.1"/>
</dbReference>
<keyword evidence="3" id="KW-1185">Reference proteome</keyword>